<dbReference type="SUPFAM" id="SSF48350">
    <property type="entry name" value="GTPase activation domain, GAP"/>
    <property type="match status" value="1"/>
</dbReference>
<evidence type="ECO:0000259" key="4">
    <source>
        <dbReference type="SMART" id="SM00423"/>
    </source>
</evidence>
<accession>A0ABM0GV41</accession>
<dbReference type="PANTHER" id="PTHR22625:SF44">
    <property type="entry name" value="PLEXIN-B"/>
    <property type="match status" value="1"/>
</dbReference>
<proteinExistence type="predicted"/>
<dbReference type="Gene3D" id="1.10.506.10">
    <property type="entry name" value="GTPase Activation - p120gap, domain 1"/>
    <property type="match status" value="2"/>
</dbReference>
<dbReference type="Pfam" id="PF18020">
    <property type="entry name" value="TIG_2"/>
    <property type="match status" value="1"/>
</dbReference>
<dbReference type="InterPro" id="IPR041362">
    <property type="entry name" value="TIG2_plexin"/>
</dbReference>
<feature type="transmembrane region" description="Helical" evidence="3">
    <location>
        <begin position="747"/>
        <end position="769"/>
    </location>
</feature>
<dbReference type="Pfam" id="PF01833">
    <property type="entry name" value="TIG"/>
    <property type="match status" value="3"/>
</dbReference>
<sequence>CSLYSDCPLSDQTSRWLDVFSNDTCVNITSIEPTDSIPITVQNKIVLNVAELPDERNISPAYECIYENGFETSANQSGQSLSCDTPPTNQRPDIPSVQDHVSVQLLVKSYETNVNFVNTSFYFFECSNIKTCTECVSSNWACDWCIYENRCTHESDTCAQDDNSTIVFGVNNIFTNSMRRGDYFCPHLEQQDDEVLIPVDLTSIITISAVNLPELKGNPGYECILRGDGFEDSTPATRHNDSTVICNNKKYNYDANVQELNVSLTVQWNDNYIIDDIYGFIVTLYNCSVGRHDCSECLSTVTTREELQCGWCVSDTSCKIDDHCNQEWLQQESTVKCDDPIINAEEQDVIITGSNLGKDSSRIGNVTIGGHHCEVIKEKYVVARSLECTTESAAVDYSGTITVSVIGNDNTTQTGTSDDSVQFTWRSQSVVDFHPKIGPKSGGTTVIISGQYMDAGRNITVDIGGSICTVDRERCMTNQNIDQDNMWMNMVNETHIICSSGANKVTDAANLTIYFDGAVRPLLGVTYEYTEDPTIETILPESSMVSGGRMIEVTGSYFKSIQKPLLIINSPPEDPYQSEPCDVLSNDHMVCITPEINYLLSRSRRASTCVDNCTDVTIGFKMDGVEDLLSLPDFSFKIFDDPEYFMFQEKDNIKVFEGEQLAIDGKNLNLASTAQEVFVYIGTERCNVTSLAVNQLNCNPPNSQPKGVDINGTATKNKLPEVRVRVGVLEFFIGYVEYPEDDLPIEVIAAVAAAALLLLIILIVVCIVCQRRHTNERLTVEKTKQKMESVELAIRDKLKVAFTELQTMMPEMSDIGASASIPFLSFNDYVVNMIFAGQTDHPVFLKGTVDASSNLAKGLRRFHNLLKEKKFLVVFIHTLEEERNISVRDRVNIGSLLTLALHKERHMAYLTDVLKTLLADAAEFAVEDESVKGMLRRTESVMEKMLTNWYVLNLYPFLKNCCGASIYWLCEALKQQIQIGPVDAIEYRAKYSLNDEYLMREDITHNVLTITVLTDDSSSELKAKVLDIDTVTQVKEKLLDVIYKSTGIPFSKRPSVDEVDLEWRHGRKLEGRLVLQDEDVTTIIEGRWKKINTMRNYKIPTDATMTLVKKSETANGNKQLRSPISAMNIHNEKELQDSEAASDMASSRLHRVKTNRRYEDAEGGVRSYHLLKCKTPSGNENKIQKGNFRERALTRARTFYRQRVISEVFLLQLVSTKGTIEQFLLNAFNKLLRVGEQSEQFPSAIKYMFDYLDELSNRHSINDPDVAHIWKSNSLLLKLWPNILKYPQNIFDMWVPEIVTPSLDIISQTFIDACSKMERKLGTKTPANRLLYAKEIEDYKAELVKYFHDIREMPKITDQQMEAALSEDFVSLNSTFEELTVLNELYNYASKYGDKVSLAFDLGNLINHNKISTKFNLSVSTGSMYNCD</sequence>
<dbReference type="InterPro" id="IPR013548">
    <property type="entry name" value="Plexin_cytoplasmic_RasGAP_dom"/>
</dbReference>
<keyword evidence="3" id="KW-1133">Transmembrane helix</keyword>
<dbReference type="InterPro" id="IPR002909">
    <property type="entry name" value="IPT_dom"/>
</dbReference>
<dbReference type="Gene3D" id="2.60.40.10">
    <property type="entry name" value="Immunoglobulins"/>
    <property type="match status" value="4"/>
</dbReference>
<dbReference type="InterPro" id="IPR046800">
    <property type="entry name" value="Plexin_RBD"/>
</dbReference>
<dbReference type="PANTHER" id="PTHR22625">
    <property type="entry name" value="PLEXIN"/>
    <property type="match status" value="1"/>
</dbReference>
<name>A0ABM0GV41_SACKO</name>
<keyword evidence="3" id="KW-0812">Transmembrane</keyword>
<protein>
    <submittedName>
        <fullName evidence="7">Plexin-B-like</fullName>
    </submittedName>
</protein>
<dbReference type="Proteomes" id="UP000694865">
    <property type="component" value="Unplaced"/>
</dbReference>
<keyword evidence="6" id="KW-1185">Reference proteome</keyword>
<feature type="domain" description="PSI" evidence="4">
    <location>
        <begin position="125"/>
        <end position="159"/>
    </location>
</feature>
<evidence type="ECO:0000256" key="3">
    <source>
        <dbReference type="SAM" id="Phobius"/>
    </source>
</evidence>
<evidence type="ECO:0000256" key="2">
    <source>
        <dbReference type="ARBA" id="ARBA00023180"/>
    </source>
</evidence>
<organism evidence="6 7">
    <name type="scientific">Saccoglossus kowalevskii</name>
    <name type="common">Acorn worm</name>
    <dbReference type="NCBI Taxonomy" id="10224"/>
    <lineage>
        <taxon>Eukaryota</taxon>
        <taxon>Metazoa</taxon>
        <taxon>Hemichordata</taxon>
        <taxon>Enteropneusta</taxon>
        <taxon>Harrimaniidae</taxon>
        <taxon>Saccoglossus</taxon>
    </lineage>
</organism>
<dbReference type="SUPFAM" id="SSF81296">
    <property type="entry name" value="E set domains"/>
    <property type="match status" value="3"/>
</dbReference>
<comment type="subcellular location">
    <subcellularLocation>
        <location evidence="1">Membrane</location>
        <topology evidence="1">Single-pass type I membrane protein</topology>
    </subcellularLocation>
</comment>
<dbReference type="InterPro" id="IPR016201">
    <property type="entry name" value="PSI"/>
</dbReference>
<dbReference type="GeneID" id="100371982"/>
<dbReference type="Pfam" id="PF17960">
    <property type="entry name" value="TIG_plexin"/>
    <property type="match status" value="1"/>
</dbReference>
<dbReference type="InterPro" id="IPR014756">
    <property type="entry name" value="Ig_E-set"/>
</dbReference>
<keyword evidence="2" id="KW-0325">Glycoprotein</keyword>
<evidence type="ECO:0000256" key="1">
    <source>
        <dbReference type="ARBA" id="ARBA00004479"/>
    </source>
</evidence>
<dbReference type="Pfam" id="PF20170">
    <property type="entry name" value="Plexin_RBD"/>
    <property type="match status" value="1"/>
</dbReference>
<feature type="domain" description="IPT/TIG" evidence="5">
    <location>
        <begin position="429"/>
        <end position="530"/>
    </location>
</feature>
<dbReference type="InterPro" id="IPR013783">
    <property type="entry name" value="Ig-like_fold"/>
</dbReference>
<dbReference type="InterPro" id="IPR008936">
    <property type="entry name" value="Rho_GTPase_activation_prot"/>
</dbReference>
<feature type="domain" description="IPT/TIG" evidence="5">
    <location>
        <begin position="532"/>
        <end position="639"/>
    </location>
</feature>
<evidence type="ECO:0000313" key="6">
    <source>
        <dbReference type="Proteomes" id="UP000694865"/>
    </source>
</evidence>
<feature type="non-terminal residue" evidence="7">
    <location>
        <position position="1"/>
    </location>
</feature>
<dbReference type="Pfam" id="PF24479">
    <property type="entry name" value="PSI_PlexinA-B"/>
    <property type="match status" value="1"/>
</dbReference>
<gene>
    <name evidence="7" type="primary">LOC100371982</name>
</gene>
<dbReference type="InterPro" id="IPR031148">
    <property type="entry name" value="Plexin"/>
</dbReference>
<dbReference type="InterPro" id="IPR041019">
    <property type="entry name" value="TIG1_plexin"/>
</dbReference>
<feature type="non-terminal residue" evidence="7">
    <location>
        <position position="1428"/>
    </location>
</feature>
<dbReference type="RefSeq" id="XP_002737981.2">
    <property type="nucleotide sequence ID" value="XM_002737935.2"/>
</dbReference>
<feature type="domain" description="IPT/TIG" evidence="5">
    <location>
        <begin position="339"/>
        <end position="416"/>
    </location>
</feature>
<reference evidence="7" key="1">
    <citation type="submission" date="2025-08" db="UniProtKB">
        <authorList>
            <consortium name="RefSeq"/>
        </authorList>
    </citation>
    <scope>IDENTIFICATION</scope>
    <source>
        <tissue evidence="7">Testes</tissue>
    </source>
</reference>
<dbReference type="SMART" id="SM00429">
    <property type="entry name" value="IPT"/>
    <property type="match status" value="3"/>
</dbReference>
<dbReference type="Pfam" id="PF08337">
    <property type="entry name" value="Plexin_cytopl"/>
    <property type="match status" value="1"/>
</dbReference>
<evidence type="ECO:0000313" key="7">
    <source>
        <dbReference type="RefSeq" id="XP_002737981.2"/>
    </source>
</evidence>
<keyword evidence="3" id="KW-0472">Membrane</keyword>
<evidence type="ECO:0000259" key="5">
    <source>
        <dbReference type="SMART" id="SM00429"/>
    </source>
</evidence>
<dbReference type="SMART" id="SM00423">
    <property type="entry name" value="PSI"/>
    <property type="match status" value="2"/>
</dbReference>
<feature type="domain" description="PSI" evidence="4">
    <location>
        <begin position="286"/>
        <end position="338"/>
    </location>
</feature>